<dbReference type="InterPro" id="IPR023828">
    <property type="entry name" value="Peptidase_S8_Ser-AS"/>
</dbReference>
<dbReference type="Gene3D" id="3.40.50.200">
    <property type="entry name" value="Peptidase S8/S53 domain"/>
    <property type="match status" value="1"/>
</dbReference>
<sequence>MTPATPGAPDPLRVNQWALDAARLPGAWEHSTGSGQVIAIVDTGVDPAHPDLAGKLVGGYDVLTNSTEAADPHGHGTHVAGIAAAAANNGIGIIGAAPDAKIMPVRALDANGAGSDDTIAAGIDWATEHGANVINLSLGESGLAGRLSKGGPINAAIRRAGAAGVVVVGAAGNDSDRKRVYRIGVPVMVVVASDQNGQPTGFTNTGDLRSIAAPGQDILSTAPIGPTTGWPQGTDGYATLSGTSMASPLVAGVAALLLAQGRSAEQVMTILADTATNPSADRRLGAGIIDAAAAVTA</sequence>
<dbReference type="EMBL" id="AP022605">
    <property type="protein sequence ID" value="BBZ07608.1"/>
    <property type="molecule type" value="Genomic_DNA"/>
</dbReference>
<dbReference type="InterPro" id="IPR050131">
    <property type="entry name" value="Peptidase_S8_subtilisin-like"/>
</dbReference>
<dbReference type="PANTHER" id="PTHR43806:SF11">
    <property type="entry name" value="CEREVISIN-RELATED"/>
    <property type="match status" value="1"/>
</dbReference>
<dbReference type="InterPro" id="IPR000209">
    <property type="entry name" value="Peptidase_S8/S53_dom"/>
</dbReference>
<dbReference type="GO" id="GO:0004252">
    <property type="term" value="F:serine-type endopeptidase activity"/>
    <property type="evidence" value="ECO:0007669"/>
    <property type="project" value="UniProtKB-UniRule"/>
</dbReference>
<evidence type="ECO:0000256" key="3">
    <source>
        <dbReference type="ARBA" id="ARBA00022801"/>
    </source>
</evidence>
<reference evidence="8" key="3">
    <citation type="submission" date="2020-02" db="EMBL/GenBank/DDBJ databases">
        <authorList>
            <person name="Matsumoto Y."/>
            <person name="Motooka D."/>
            <person name="Nakamura S."/>
        </authorList>
    </citation>
    <scope>NUCLEOTIDE SEQUENCE</scope>
    <source>
        <strain evidence="8">JCM 12405</strain>
    </source>
</reference>
<feature type="domain" description="Peptidase S8/S53" evidence="7">
    <location>
        <begin position="33"/>
        <end position="287"/>
    </location>
</feature>
<dbReference type="PROSITE" id="PS00138">
    <property type="entry name" value="SUBTILASE_SER"/>
    <property type="match status" value="1"/>
</dbReference>
<evidence type="ECO:0000313" key="9">
    <source>
        <dbReference type="EMBL" id="ORV39518.1"/>
    </source>
</evidence>
<evidence type="ECO:0000256" key="5">
    <source>
        <dbReference type="PROSITE-ProRule" id="PRU01240"/>
    </source>
</evidence>
<dbReference type="PROSITE" id="PS51892">
    <property type="entry name" value="SUBTILASE"/>
    <property type="match status" value="1"/>
</dbReference>
<dbReference type="AlphaFoldDB" id="A0A1X1T4U6"/>
<evidence type="ECO:0000313" key="10">
    <source>
        <dbReference type="Proteomes" id="UP000193564"/>
    </source>
</evidence>
<protein>
    <recommendedName>
        <fullName evidence="7">Peptidase S8/S53 domain-containing protein</fullName>
    </recommendedName>
</protein>
<dbReference type="Proteomes" id="UP000467201">
    <property type="component" value="Chromosome"/>
</dbReference>
<gene>
    <name evidence="9" type="ORF">AWC01_13165</name>
    <name evidence="8" type="ORF">MDOR_17770</name>
</gene>
<dbReference type="Proteomes" id="UP000193564">
    <property type="component" value="Unassembled WGS sequence"/>
</dbReference>
<dbReference type="Pfam" id="PF00082">
    <property type="entry name" value="Peptidase_S8"/>
    <property type="match status" value="1"/>
</dbReference>
<dbReference type="PRINTS" id="PR00723">
    <property type="entry name" value="SUBTILISIN"/>
</dbReference>
<comment type="similarity">
    <text evidence="1 5 6">Belongs to the peptidase S8 family.</text>
</comment>
<keyword evidence="4 5" id="KW-0720">Serine protease</keyword>
<evidence type="ECO:0000256" key="6">
    <source>
        <dbReference type="RuleBase" id="RU003355"/>
    </source>
</evidence>
<evidence type="ECO:0000313" key="8">
    <source>
        <dbReference type="EMBL" id="BBZ07608.1"/>
    </source>
</evidence>
<evidence type="ECO:0000256" key="4">
    <source>
        <dbReference type="ARBA" id="ARBA00022825"/>
    </source>
</evidence>
<evidence type="ECO:0000256" key="1">
    <source>
        <dbReference type="ARBA" id="ARBA00011073"/>
    </source>
</evidence>
<feature type="active site" description="Charge relay system" evidence="5">
    <location>
        <position position="42"/>
    </location>
</feature>
<dbReference type="InterPro" id="IPR023827">
    <property type="entry name" value="Peptidase_S8_Asp-AS"/>
</dbReference>
<keyword evidence="2 5" id="KW-0645">Protease</keyword>
<reference evidence="9 10" key="1">
    <citation type="submission" date="2016-01" db="EMBL/GenBank/DDBJ databases">
        <title>The new phylogeny of the genus Mycobacterium.</title>
        <authorList>
            <person name="Tarcisio F."/>
            <person name="Conor M."/>
            <person name="Antonella G."/>
            <person name="Elisabetta G."/>
            <person name="Giulia F.S."/>
            <person name="Sara T."/>
            <person name="Anna F."/>
            <person name="Clotilde B."/>
            <person name="Roberto B."/>
            <person name="Veronica D.S."/>
            <person name="Fabio R."/>
            <person name="Monica P."/>
            <person name="Olivier J."/>
            <person name="Enrico T."/>
            <person name="Nicola S."/>
        </authorList>
    </citation>
    <scope>NUCLEOTIDE SEQUENCE [LARGE SCALE GENOMIC DNA]</scope>
    <source>
        <strain evidence="9 10">DSM 44339</strain>
    </source>
</reference>
<feature type="active site" description="Charge relay system" evidence="5">
    <location>
        <position position="244"/>
    </location>
</feature>
<dbReference type="PROSITE" id="PS00137">
    <property type="entry name" value="SUBTILASE_HIS"/>
    <property type="match status" value="1"/>
</dbReference>
<dbReference type="InterPro" id="IPR015500">
    <property type="entry name" value="Peptidase_S8_subtilisin-rel"/>
</dbReference>
<evidence type="ECO:0000259" key="7">
    <source>
        <dbReference type="Pfam" id="PF00082"/>
    </source>
</evidence>
<dbReference type="STRING" id="126673.AWC01_13165"/>
<accession>A0A1X1T4U6</accession>
<evidence type="ECO:0000256" key="2">
    <source>
        <dbReference type="ARBA" id="ARBA00022670"/>
    </source>
</evidence>
<proteinExistence type="inferred from homology"/>
<keyword evidence="10" id="KW-1185">Reference proteome</keyword>
<dbReference type="GO" id="GO:0006508">
    <property type="term" value="P:proteolysis"/>
    <property type="evidence" value="ECO:0007669"/>
    <property type="project" value="UniProtKB-KW"/>
</dbReference>
<dbReference type="PROSITE" id="PS00136">
    <property type="entry name" value="SUBTILASE_ASP"/>
    <property type="match status" value="1"/>
</dbReference>
<dbReference type="PANTHER" id="PTHR43806">
    <property type="entry name" value="PEPTIDASE S8"/>
    <property type="match status" value="1"/>
</dbReference>
<name>A0A1X1T4U6_9MYCO</name>
<dbReference type="SUPFAM" id="SSF52743">
    <property type="entry name" value="Subtilisin-like"/>
    <property type="match status" value="1"/>
</dbReference>
<reference evidence="8 11" key="2">
    <citation type="journal article" date="2019" name="Emerg. Microbes Infect.">
        <title>Comprehensive subspecies identification of 175 nontuberculous mycobacteria species based on 7547 genomic profiles.</title>
        <authorList>
            <person name="Matsumoto Y."/>
            <person name="Kinjo T."/>
            <person name="Motooka D."/>
            <person name="Nabeya D."/>
            <person name="Jung N."/>
            <person name="Uechi K."/>
            <person name="Horii T."/>
            <person name="Iida T."/>
            <person name="Fujita J."/>
            <person name="Nakamura S."/>
        </authorList>
    </citation>
    <scope>NUCLEOTIDE SEQUENCE [LARGE SCALE GENOMIC DNA]</scope>
    <source>
        <strain evidence="8 11">JCM 12405</strain>
    </source>
</reference>
<dbReference type="EMBL" id="LQOS01000033">
    <property type="protein sequence ID" value="ORV39518.1"/>
    <property type="molecule type" value="Genomic_DNA"/>
</dbReference>
<dbReference type="InterPro" id="IPR022398">
    <property type="entry name" value="Peptidase_S8_His-AS"/>
</dbReference>
<organism evidence="9 10">
    <name type="scientific">Mycolicibacterium doricum</name>
    <dbReference type="NCBI Taxonomy" id="126673"/>
    <lineage>
        <taxon>Bacteria</taxon>
        <taxon>Bacillati</taxon>
        <taxon>Actinomycetota</taxon>
        <taxon>Actinomycetes</taxon>
        <taxon>Mycobacteriales</taxon>
        <taxon>Mycobacteriaceae</taxon>
        <taxon>Mycolicibacterium</taxon>
    </lineage>
</organism>
<dbReference type="KEGG" id="mdr:MDOR_17770"/>
<dbReference type="InterPro" id="IPR036852">
    <property type="entry name" value="Peptidase_S8/S53_dom_sf"/>
</dbReference>
<evidence type="ECO:0000313" key="11">
    <source>
        <dbReference type="Proteomes" id="UP000467201"/>
    </source>
</evidence>
<keyword evidence="3 5" id="KW-0378">Hydrolase</keyword>
<feature type="active site" description="Charge relay system" evidence="5">
    <location>
        <position position="75"/>
    </location>
</feature>